<sequence>MNLSWLSRTALAACCLIGTSGMAHAITWTFIGSGGEGTIGNSRTFTAEGITITATAWSYDSRAGFQQARLGLWSTGLGVCSITEPCGNPSHQVDNAGQHEYVLFQFSAPIDPLSVRIDPYGTYDRDVSYWTGNITLPSDLLVGETYSSLTGLGFFSRIDNNGTVSSNPRDVPIVSPAVNAMLFGPRYNGGGDDYFKITSLTGVASSVPEPSSWLLLSLGLLGWVWLQTRKEFRA</sequence>
<evidence type="ECO:0000256" key="1">
    <source>
        <dbReference type="SAM" id="SignalP"/>
    </source>
</evidence>
<evidence type="ECO:0000313" key="3">
    <source>
        <dbReference type="EMBL" id="CUQ67886.1"/>
    </source>
</evidence>
<dbReference type="RefSeq" id="WP_082633829.1">
    <property type="nucleotide sequence ID" value="NZ_LN885086.1"/>
</dbReference>
<feature type="chain" id="PRO_5006623641" description="Ice-binding protein C-terminal domain-containing protein" evidence="1">
    <location>
        <begin position="26"/>
        <end position="234"/>
    </location>
</feature>
<feature type="signal peptide" evidence="1">
    <location>
        <begin position="1"/>
        <end position="25"/>
    </location>
</feature>
<dbReference type="Pfam" id="PF07589">
    <property type="entry name" value="PEP-CTERM"/>
    <property type="match status" value="1"/>
</dbReference>
<dbReference type="EMBL" id="LN885086">
    <property type="protein sequence ID" value="CUQ67886.1"/>
    <property type="molecule type" value="Genomic_DNA"/>
</dbReference>
<dbReference type="STRING" id="1715989.NITINOP_2914"/>
<protein>
    <recommendedName>
        <fullName evidence="2">Ice-binding protein C-terminal domain-containing protein</fullName>
    </recommendedName>
</protein>
<evidence type="ECO:0000259" key="2">
    <source>
        <dbReference type="Pfam" id="PF07589"/>
    </source>
</evidence>
<proteinExistence type="predicted"/>
<name>A0A0S4KXH5_9BACT</name>
<evidence type="ECO:0000313" key="4">
    <source>
        <dbReference type="Proteomes" id="UP000066284"/>
    </source>
</evidence>
<keyword evidence="4" id="KW-1185">Reference proteome</keyword>
<organism evidence="3 4">
    <name type="scientific">Candidatus Nitrospira inopinata</name>
    <dbReference type="NCBI Taxonomy" id="1715989"/>
    <lineage>
        <taxon>Bacteria</taxon>
        <taxon>Pseudomonadati</taxon>
        <taxon>Nitrospirota</taxon>
        <taxon>Nitrospiria</taxon>
        <taxon>Nitrospirales</taxon>
        <taxon>Nitrospiraceae</taxon>
        <taxon>Nitrospira</taxon>
    </lineage>
</organism>
<dbReference type="Proteomes" id="UP000066284">
    <property type="component" value="Chromosome 1"/>
</dbReference>
<dbReference type="KEGG" id="nio:NITINOP_2914"/>
<dbReference type="InterPro" id="IPR013424">
    <property type="entry name" value="Ice-binding_C"/>
</dbReference>
<gene>
    <name evidence="3" type="ORF">NITINOP_2914</name>
</gene>
<reference evidence="4" key="1">
    <citation type="submission" date="2015-09" db="EMBL/GenBank/DDBJ databases">
        <authorList>
            <person name="Daims H."/>
        </authorList>
    </citation>
    <scope>NUCLEOTIDE SEQUENCE [LARGE SCALE GENOMIC DNA]</scope>
</reference>
<feature type="domain" description="Ice-binding protein C-terminal" evidence="2">
    <location>
        <begin position="206"/>
        <end position="230"/>
    </location>
</feature>
<dbReference type="NCBIfam" id="TIGR02595">
    <property type="entry name" value="PEP_CTERM"/>
    <property type="match status" value="1"/>
</dbReference>
<dbReference type="OrthoDB" id="8544832at2"/>
<dbReference type="AlphaFoldDB" id="A0A0S4KXH5"/>
<keyword evidence="1" id="KW-0732">Signal</keyword>
<accession>A0A0S4KXH5</accession>